<proteinExistence type="predicted"/>
<accession>A0ACB0FBQ3</accession>
<sequence>MDGACPSPALSSRRPVTARCRTLEVAGGQERLQAQLRDGHPAGIAERLGSAPPPPSLNPADHAGELQSATAPRPLANCRAGSGVGCGGKRDTGGGGGGGTGGLCTVSVGNSKVWK</sequence>
<reference evidence="1" key="1">
    <citation type="submission" date="2023-05" db="EMBL/GenBank/DDBJ databases">
        <authorList>
            <consortium name="ELIXIR-Norway"/>
        </authorList>
    </citation>
    <scope>NUCLEOTIDE SEQUENCE</scope>
</reference>
<gene>
    <name evidence="1" type="ORF">MRATA1EN3_LOCUS21136</name>
</gene>
<organism evidence="1 2">
    <name type="scientific">Rangifer tarandus platyrhynchus</name>
    <name type="common">Svalbard reindeer</name>
    <dbReference type="NCBI Taxonomy" id="3082113"/>
    <lineage>
        <taxon>Eukaryota</taxon>
        <taxon>Metazoa</taxon>
        <taxon>Chordata</taxon>
        <taxon>Craniata</taxon>
        <taxon>Vertebrata</taxon>
        <taxon>Euteleostomi</taxon>
        <taxon>Mammalia</taxon>
        <taxon>Eutheria</taxon>
        <taxon>Laurasiatheria</taxon>
        <taxon>Artiodactyla</taxon>
        <taxon>Ruminantia</taxon>
        <taxon>Pecora</taxon>
        <taxon>Cervidae</taxon>
        <taxon>Odocoileinae</taxon>
        <taxon>Rangifer</taxon>
    </lineage>
</organism>
<evidence type="ECO:0000313" key="1">
    <source>
        <dbReference type="EMBL" id="CAI9709923.1"/>
    </source>
</evidence>
<dbReference type="Proteomes" id="UP001162501">
    <property type="component" value="Chromosome 4"/>
</dbReference>
<dbReference type="EMBL" id="OX596088">
    <property type="protein sequence ID" value="CAI9709923.1"/>
    <property type="molecule type" value="Genomic_DNA"/>
</dbReference>
<name>A0ACB0FBQ3_RANTA</name>
<protein>
    <submittedName>
        <fullName evidence="1">Uncharacterized protein</fullName>
    </submittedName>
</protein>
<evidence type="ECO:0000313" key="2">
    <source>
        <dbReference type="Proteomes" id="UP001162501"/>
    </source>
</evidence>